<gene>
    <name evidence="1" type="ORF">POPTR_005G056400</name>
</gene>
<proteinExistence type="predicted"/>
<dbReference type="AlphaFoldDB" id="A0A2K2AC43"/>
<organism evidence="1 2">
    <name type="scientific">Populus trichocarpa</name>
    <name type="common">Western balsam poplar</name>
    <name type="synonym">Populus balsamifera subsp. trichocarpa</name>
    <dbReference type="NCBI Taxonomy" id="3694"/>
    <lineage>
        <taxon>Eukaryota</taxon>
        <taxon>Viridiplantae</taxon>
        <taxon>Streptophyta</taxon>
        <taxon>Embryophyta</taxon>
        <taxon>Tracheophyta</taxon>
        <taxon>Spermatophyta</taxon>
        <taxon>Magnoliopsida</taxon>
        <taxon>eudicotyledons</taxon>
        <taxon>Gunneridae</taxon>
        <taxon>Pentapetalae</taxon>
        <taxon>rosids</taxon>
        <taxon>fabids</taxon>
        <taxon>Malpighiales</taxon>
        <taxon>Salicaceae</taxon>
        <taxon>Saliceae</taxon>
        <taxon>Populus</taxon>
    </lineage>
</organism>
<accession>A0A2K2AC43</accession>
<evidence type="ECO:0000313" key="1">
    <source>
        <dbReference type="EMBL" id="PNT35103.1"/>
    </source>
</evidence>
<evidence type="ECO:0000313" key="2">
    <source>
        <dbReference type="Proteomes" id="UP000006729"/>
    </source>
</evidence>
<protein>
    <submittedName>
        <fullName evidence="1">Uncharacterized protein</fullName>
    </submittedName>
</protein>
<sequence>MADGVTMADILQPVYVPPIVHSFFPLNGVLNYGATDVSKPLHACSSSH</sequence>
<keyword evidence="2" id="KW-1185">Reference proteome</keyword>
<dbReference type="InParanoid" id="A0A2K2AC43"/>
<name>A0A2K2AC43_POPTR</name>
<reference evidence="1 2" key="1">
    <citation type="journal article" date="2006" name="Science">
        <title>The genome of black cottonwood, Populus trichocarpa (Torr. &amp; Gray).</title>
        <authorList>
            <person name="Tuskan G.A."/>
            <person name="Difazio S."/>
            <person name="Jansson S."/>
            <person name="Bohlmann J."/>
            <person name="Grigoriev I."/>
            <person name="Hellsten U."/>
            <person name="Putnam N."/>
            <person name="Ralph S."/>
            <person name="Rombauts S."/>
            <person name="Salamov A."/>
            <person name="Schein J."/>
            <person name="Sterck L."/>
            <person name="Aerts A."/>
            <person name="Bhalerao R.R."/>
            <person name="Bhalerao R.P."/>
            <person name="Blaudez D."/>
            <person name="Boerjan W."/>
            <person name="Brun A."/>
            <person name="Brunner A."/>
            <person name="Busov V."/>
            <person name="Campbell M."/>
            <person name="Carlson J."/>
            <person name="Chalot M."/>
            <person name="Chapman J."/>
            <person name="Chen G.L."/>
            <person name="Cooper D."/>
            <person name="Coutinho P.M."/>
            <person name="Couturier J."/>
            <person name="Covert S."/>
            <person name="Cronk Q."/>
            <person name="Cunningham R."/>
            <person name="Davis J."/>
            <person name="Degroeve S."/>
            <person name="Dejardin A."/>
            <person name="Depamphilis C."/>
            <person name="Detter J."/>
            <person name="Dirks B."/>
            <person name="Dubchak I."/>
            <person name="Duplessis S."/>
            <person name="Ehlting J."/>
            <person name="Ellis B."/>
            <person name="Gendler K."/>
            <person name="Goodstein D."/>
            <person name="Gribskov M."/>
            <person name="Grimwood J."/>
            <person name="Groover A."/>
            <person name="Gunter L."/>
            <person name="Hamberger B."/>
            <person name="Heinze B."/>
            <person name="Helariutta Y."/>
            <person name="Henrissat B."/>
            <person name="Holligan D."/>
            <person name="Holt R."/>
            <person name="Huang W."/>
            <person name="Islam-Faridi N."/>
            <person name="Jones S."/>
            <person name="Jones-Rhoades M."/>
            <person name="Jorgensen R."/>
            <person name="Joshi C."/>
            <person name="Kangasjarvi J."/>
            <person name="Karlsson J."/>
            <person name="Kelleher C."/>
            <person name="Kirkpatrick R."/>
            <person name="Kirst M."/>
            <person name="Kohler A."/>
            <person name="Kalluri U."/>
            <person name="Larimer F."/>
            <person name="Leebens-Mack J."/>
            <person name="Leple J.C."/>
            <person name="Locascio P."/>
            <person name="Lou Y."/>
            <person name="Lucas S."/>
            <person name="Martin F."/>
            <person name="Montanini B."/>
            <person name="Napoli C."/>
            <person name="Nelson D.R."/>
            <person name="Nelson C."/>
            <person name="Nieminen K."/>
            <person name="Nilsson O."/>
            <person name="Pereda V."/>
            <person name="Peter G."/>
            <person name="Philippe R."/>
            <person name="Pilate G."/>
            <person name="Poliakov A."/>
            <person name="Razumovskaya J."/>
            <person name="Richardson P."/>
            <person name="Rinaldi C."/>
            <person name="Ritland K."/>
            <person name="Rouze P."/>
            <person name="Ryaboy D."/>
            <person name="Schmutz J."/>
            <person name="Schrader J."/>
            <person name="Segerman B."/>
            <person name="Shin H."/>
            <person name="Siddiqui A."/>
            <person name="Sterky F."/>
            <person name="Terry A."/>
            <person name="Tsai C.J."/>
            <person name="Uberbacher E."/>
            <person name="Unneberg P."/>
            <person name="Vahala J."/>
            <person name="Wall K."/>
            <person name="Wessler S."/>
            <person name="Yang G."/>
            <person name="Yin T."/>
            <person name="Douglas C."/>
            <person name="Marra M."/>
            <person name="Sandberg G."/>
            <person name="Van de Peer Y."/>
            <person name="Rokhsar D."/>
        </authorList>
    </citation>
    <scope>NUCLEOTIDE SEQUENCE [LARGE SCALE GENOMIC DNA]</scope>
    <source>
        <strain evidence="2">cv. Nisqually</strain>
    </source>
</reference>
<dbReference type="Proteomes" id="UP000006729">
    <property type="component" value="Chromosome 5"/>
</dbReference>
<dbReference type="EMBL" id="CM009294">
    <property type="protein sequence ID" value="PNT35103.1"/>
    <property type="molecule type" value="Genomic_DNA"/>
</dbReference>